<dbReference type="GO" id="GO:0006402">
    <property type="term" value="P:mRNA catabolic process"/>
    <property type="evidence" value="ECO:0007669"/>
    <property type="project" value="TreeGrafter"/>
</dbReference>
<evidence type="ECO:0000313" key="2">
    <source>
        <dbReference type="Proteomes" id="UP000565078"/>
    </source>
</evidence>
<dbReference type="PANTHER" id="PTHR33988">
    <property type="entry name" value="ENDORIBONUCLEASE MAZF-RELATED"/>
    <property type="match status" value="1"/>
</dbReference>
<dbReference type="SUPFAM" id="SSF50118">
    <property type="entry name" value="Cell growth inhibitor/plasmid maintenance toxic component"/>
    <property type="match status" value="1"/>
</dbReference>
<dbReference type="Proteomes" id="UP000565078">
    <property type="component" value="Unassembled WGS sequence"/>
</dbReference>
<accession>A0A7J4IV58</accession>
<comment type="caution">
    <text evidence="1">The sequence shown here is derived from an EMBL/GenBank/DDBJ whole genome shotgun (WGS) entry which is preliminary data.</text>
</comment>
<gene>
    <name evidence="1" type="ORF">HA254_01965</name>
</gene>
<proteinExistence type="predicted"/>
<sequence length="115" mass="12883">MTYKQAEMVLIPFPFSDLSSSKKRPALIISSDTFNNSSQDIICCLVTTNPKSDEYTVSISEADVESGKLHFDSTIKPYRLFTIDKKLVMKSLCVLKAGKLGEVILKLQKIIPPRK</sequence>
<dbReference type="GO" id="GO:0016075">
    <property type="term" value="P:rRNA catabolic process"/>
    <property type="evidence" value="ECO:0007669"/>
    <property type="project" value="TreeGrafter"/>
</dbReference>
<reference evidence="2" key="1">
    <citation type="journal article" date="2020" name="bioRxiv">
        <title>A rank-normalized archaeal taxonomy based on genome phylogeny resolves widespread incomplete and uneven classifications.</title>
        <authorList>
            <person name="Rinke C."/>
            <person name="Chuvochina M."/>
            <person name="Mussig A.J."/>
            <person name="Chaumeil P.-A."/>
            <person name="Waite D.W."/>
            <person name="Whitman W.B."/>
            <person name="Parks D.H."/>
            <person name="Hugenholtz P."/>
        </authorList>
    </citation>
    <scope>NUCLEOTIDE SEQUENCE [LARGE SCALE GENOMIC DNA]</scope>
</reference>
<dbReference type="Pfam" id="PF02452">
    <property type="entry name" value="PemK_toxin"/>
    <property type="match status" value="1"/>
</dbReference>
<protein>
    <submittedName>
        <fullName evidence="1">Type II toxin-antitoxin system PemK/MazF family toxin</fullName>
    </submittedName>
</protein>
<dbReference type="InterPro" id="IPR011067">
    <property type="entry name" value="Plasmid_toxin/cell-grow_inhib"/>
</dbReference>
<evidence type="ECO:0000313" key="1">
    <source>
        <dbReference type="EMBL" id="HIH09413.1"/>
    </source>
</evidence>
<dbReference type="Gene3D" id="2.30.30.110">
    <property type="match status" value="1"/>
</dbReference>
<dbReference type="PANTHER" id="PTHR33988:SF2">
    <property type="entry name" value="ENDORIBONUCLEASE MAZF"/>
    <property type="match status" value="1"/>
</dbReference>
<dbReference type="GO" id="GO:0003677">
    <property type="term" value="F:DNA binding"/>
    <property type="evidence" value="ECO:0007669"/>
    <property type="project" value="InterPro"/>
</dbReference>
<organism evidence="1 2">
    <name type="scientific">Candidatus Iainarchaeum sp</name>
    <dbReference type="NCBI Taxonomy" id="3101447"/>
    <lineage>
        <taxon>Archaea</taxon>
        <taxon>Candidatus Iainarchaeota</taxon>
        <taxon>Candidatus Iainarchaeia</taxon>
        <taxon>Candidatus Iainarchaeales</taxon>
        <taxon>Candidatus Iainarchaeaceae</taxon>
        <taxon>Candidatus Iainarchaeum</taxon>
    </lineage>
</organism>
<dbReference type="AlphaFoldDB" id="A0A7J4IV58"/>
<dbReference type="GO" id="GO:0004521">
    <property type="term" value="F:RNA endonuclease activity"/>
    <property type="evidence" value="ECO:0007669"/>
    <property type="project" value="TreeGrafter"/>
</dbReference>
<dbReference type="EMBL" id="DUGC01000035">
    <property type="protein sequence ID" value="HIH09413.1"/>
    <property type="molecule type" value="Genomic_DNA"/>
</dbReference>
<dbReference type="InterPro" id="IPR003477">
    <property type="entry name" value="PemK-like"/>
</dbReference>
<name>A0A7J4IV58_9ARCH</name>